<proteinExistence type="predicted"/>
<evidence type="ECO:0000313" key="1">
    <source>
        <dbReference type="EMBL" id="KAF1842584.1"/>
    </source>
</evidence>
<dbReference type="PANTHER" id="PTHR33112">
    <property type="entry name" value="DOMAIN PROTEIN, PUTATIVE-RELATED"/>
    <property type="match status" value="1"/>
</dbReference>
<dbReference type="Proteomes" id="UP000800039">
    <property type="component" value="Unassembled WGS sequence"/>
</dbReference>
<keyword evidence="2" id="KW-1185">Reference proteome</keyword>
<organism evidence="1 2">
    <name type="scientific">Cucurbitaria berberidis CBS 394.84</name>
    <dbReference type="NCBI Taxonomy" id="1168544"/>
    <lineage>
        <taxon>Eukaryota</taxon>
        <taxon>Fungi</taxon>
        <taxon>Dikarya</taxon>
        <taxon>Ascomycota</taxon>
        <taxon>Pezizomycotina</taxon>
        <taxon>Dothideomycetes</taxon>
        <taxon>Pleosporomycetidae</taxon>
        <taxon>Pleosporales</taxon>
        <taxon>Pleosporineae</taxon>
        <taxon>Cucurbitariaceae</taxon>
        <taxon>Cucurbitaria</taxon>
    </lineage>
</organism>
<comment type="caution">
    <text evidence="1">The sequence shown here is derived from an EMBL/GenBank/DDBJ whole genome shotgun (WGS) entry which is preliminary data.</text>
</comment>
<reference evidence="1" key="1">
    <citation type="submission" date="2020-01" db="EMBL/GenBank/DDBJ databases">
        <authorList>
            <consortium name="DOE Joint Genome Institute"/>
            <person name="Haridas S."/>
            <person name="Albert R."/>
            <person name="Binder M."/>
            <person name="Bloem J."/>
            <person name="Labutti K."/>
            <person name="Salamov A."/>
            <person name="Andreopoulos B."/>
            <person name="Baker S.E."/>
            <person name="Barry K."/>
            <person name="Bills G."/>
            <person name="Bluhm B.H."/>
            <person name="Cannon C."/>
            <person name="Castanera R."/>
            <person name="Culley D.E."/>
            <person name="Daum C."/>
            <person name="Ezra D."/>
            <person name="Gonzalez J.B."/>
            <person name="Henrissat B."/>
            <person name="Kuo A."/>
            <person name="Liang C."/>
            <person name="Lipzen A."/>
            <person name="Lutzoni F."/>
            <person name="Magnuson J."/>
            <person name="Mondo S."/>
            <person name="Nolan M."/>
            <person name="Ohm R."/>
            <person name="Pangilinan J."/>
            <person name="Park H.-J."/>
            <person name="Ramirez L."/>
            <person name="Alfaro M."/>
            <person name="Sun H."/>
            <person name="Tritt A."/>
            <person name="Yoshinaga Y."/>
            <person name="Zwiers L.-H."/>
            <person name="Turgeon B.G."/>
            <person name="Goodwin S.B."/>
            <person name="Spatafora J.W."/>
            <person name="Crous P.W."/>
            <person name="Grigoriev I.V."/>
        </authorList>
    </citation>
    <scope>NUCLEOTIDE SEQUENCE</scope>
    <source>
        <strain evidence="1">CBS 394.84</strain>
    </source>
</reference>
<dbReference type="GeneID" id="63844354"/>
<name>A0A9P4L5S8_9PLEO</name>
<dbReference type="AlphaFoldDB" id="A0A9P4L5S8"/>
<protein>
    <recommendedName>
        <fullName evidence="3">Heterokaryon incompatibility domain-containing protein</fullName>
    </recommendedName>
</protein>
<dbReference type="OrthoDB" id="3792952at2759"/>
<accession>A0A9P4L5S8</accession>
<dbReference type="RefSeq" id="XP_040785147.1">
    <property type="nucleotide sequence ID" value="XM_040927102.1"/>
</dbReference>
<gene>
    <name evidence="1" type="ORF">K460DRAFT_188677</name>
</gene>
<evidence type="ECO:0000313" key="2">
    <source>
        <dbReference type="Proteomes" id="UP000800039"/>
    </source>
</evidence>
<evidence type="ECO:0008006" key="3">
    <source>
        <dbReference type="Google" id="ProtNLM"/>
    </source>
</evidence>
<dbReference type="EMBL" id="ML976618">
    <property type="protein sequence ID" value="KAF1842584.1"/>
    <property type="molecule type" value="Genomic_DNA"/>
</dbReference>
<dbReference type="PANTHER" id="PTHR33112:SF12">
    <property type="entry name" value="HETEROKARYON INCOMPATIBILITY DOMAIN-CONTAINING PROTEIN"/>
    <property type="match status" value="1"/>
</dbReference>
<sequence>MDRIYHGADFTIVATGPDKNHGLPGVVSARELGPQVFHLNGKSIVFTGPDPLWSIRDCTWMTTAWTFQEGYLSKRLLVFTDHQMSFYCGAASWMESLGGLEQFKDPGSINWNTWDARCSPYGIPESSTHPLSTSSRTGSTPEILRFRYNNFMDLATQYTNRGLRYDSDAINGFSGVMHFLEKEAPPILNVIGLPYIHWDTQRQKRFILSLCWYHSVSPEVTRRRAAFPSWSWADWTAGINWHTRNPLWNLDIMESSVRNVSLESRDPSRSIISIDSQPSQEFLATVTTIHLEALIFPAHLLSARSAESIWTTDSWDDIIVHEDFETLTAMAQPTWSPSHFRRSLEEGIWSCLMLELDLVFPSRPGFLIVVEWKDNETAVRVGGLLIDIYSNDPWPPMEYRKVRLV</sequence>